<dbReference type="Proteomes" id="UP000536711">
    <property type="component" value="Unassembled WGS sequence"/>
</dbReference>
<evidence type="ECO:0000313" key="6">
    <source>
        <dbReference type="EMBL" id="KAF4418727.1"/>
    </source>
</evidence>
<dbReference type="CDD" id="cd00067">
    <property type="entry name" value="GAL4"/>
    <property type="match status" value="1"/>
</dbReference>
<reference evidence="6 7" key="1">
    <citation type="submission" date="2020-01" db="EMBL/GenBank/DDBJ databases">
        <title>Identification and distribution of gene clusters putatively required for synthesis of sphingolipid metabolism inhibitors in phylogenetically diverse species of the filamentous fungus Fusarium.</title>
        <authorList>
            <person name="Kim H.-S."/>
            <person name="Busman M."/>
            <person name="Brown D.W."/>
            <person name="Divon H."/>
            <person name="Uhlig S."/>
            <person name="Proctor R.H."/>
        </authorList>
    </citation>
    <scope>NUCLEOTIDE SEQUENCE [LARGE SCALE GENOMIC DNA]</scope>
    <source>
        <strain evidence="6 7">NRRL 13308</strain>
    </source>
</reference>
<proteinExistence type="predicted"/>
<dbReference type="SMART" id="SM00066">
    <property type="entry name" value="GAL4"/>
    <property type="match status" value="1"/>
</dbReference>
<dbReference type="PROSITE" id="PS50048">
    <property type="entry name" value="ZN2_CY6_FUNGAL_2"/>
    <property type="match status" value="1"/>
</dbReference>
<dbReference type="Pfam" id="PF00172">
    <property type="entry name" value="Zn_clus"/>
    <property type="match status" value="1"/>
</dbReference>
<sequence>MVMSKLRGCCDGCTRSKVKCSGERPSCQRCRIRGLDCVYSQARRAGRPRLKPKQSKPSIPCCINREAQTNLICYNNQSVNGLSCTEVELPISSNPDIPLYSPGSQNIASLMQDPWSSTPCPGSDITQPSSVCDLDDLMLQDILLNNNKGFDSASPTSFKQEWGQDNALFSDGLEDTCPGYGATSEGPPSHAFSRPIGLHKVTSQDTDKPNGQLLEVDMEINSIMATITDIDKRPIASYHLDDQPCATSWPRLLSKAQLLMYIAGSGNSSPLRLDAVLQVSRTAEQVQKRISGCPACISRSMELSSTLALLYDWISSRIADALKSPAALKSCCLTIGNSVLTGQNGLIGTYELVKYRITRAIHMIENLKNASIITGECDPGQLYKMARLMLEVAESRLETISGMIDLLESEQFCSI</sequence>
<feature type="domain" description="Zn(2)-C6 fungal-type" evidence="5">
    <location>
        <begin position="9"/>
        <end position="39"/>
    </location>
</feature>
<evidence type="ECO:0000313" key="7">
    <source>
        <dbReference type="Proteomes" id="UP000536711"/>
    </source>
</evidence>
<dbReference type="AlphaFoldDB" id="A0A8H4JCV2"/>
<gene>
    <name evidence="6" type="ORF">FACUT_11717</name>
</gene>
<dbReference type="GO" id="GO:0003677">
    <property type="term" value="F:DNA binding"/>
    <property type="evidence" value="ECO:0007669"/>
    <property type="project" value="UniProtKB-KW"/>
</dbReference>
<dbReference type="InterPro" id="IPR050675">
    <property type="entry name" value="OAF3"/>
</dbReference>
<dbReference type="Gene3D" id="4.10.240.10">
    <property type="entry name" value="Zn(2)-C6 fungal-type DNA-binding domain"/>
    <property type="match status" value="1"/>
</dbReference>
<organism evidence="6 7">
    <name type="scientific">Fusarium acutatum</name>
    <dbReference type="NCBI Taxonomy" id="78861"/>
    <lineage>
        <taxon>Eukaryota</taxon>
        <taxon>Fungi</taxon>
        <taxon>Dikarya</taxon>
        <taxon>Ascomycota</taxon>
        <taxon>Pezizomycotina</taxon>
        <taxon>Sordariomycetes</taxon>
        <taxon>Hypocreomycetidae</taxon>
        <taxon>Hypocreales</taxon>
        <taxon>Nectriaceae</taxon>
        <taxon>Fusarium</taxon>
        <taxon>Fusarium fujikuroi species complex</taxon>
    </lineage>
</organism>
<dbReference type="InterPro" id="IPR001138">
    <property type="entry name" value="Zn2Cys6_DnaBD"/>
</dbReference>
<dbReference type="SUPFAM" id="SSF57701">
    <property type="entry name" value="Zn2/Cys6 DNA-binding domain"/>
    <property type="match status" value="1"/>
</dbReference>
<protein>
    <recommendedName>
        <fullName evidence="5">Zn(2)-C6 fungal-type domain-containing protein</fullName>
    </recommendedName>
</protein>
<keyword evidence="7" id="KW-1185">Reference proteome</keyword>
<dbReference type="GO" id="GO:0008270">
    <property type="term" value="F:zinc ion binding"/>
    <property type="evidence" value="ECO:0007669"/>
    <property type="project" value="InterPro"/>
</dbReference>
<evidence type="ECO:0000256" key="3">
    <source>
        <dbReference type="ARBA" id="ARBA00023163"/>
    </source>
</evidence>
<name>A0A8H4JCV2_9HYPO</name>
<keyword evidence="2" id="KW-0238">DNA-binding</keyword>
<dbReference type="PANTHER" id="PTHR31069">
    <property type="entry name" value="OLEATE-ACTIVATED TRANSCRIPTION FACTOR 1-RELATED"/>
    <property type="match status" value="1"/>
</dbReference>
<keyword evidence="3" id="KW-0804">Transcription</keyword>
<dbReference type="PRINTS" id="PR00755">
    <property type="entry name" value="AFLATOXINBRP"/>
</dbReference>
<accession>A0A8H4JCV2</accession>
<dbReference type="PANTHER" id="PTHR31069:SF31">
    <property type="entry name" value="MONODICTYPHENONE CLUSTER TRANSCRIPTION FACTOR-RELATED"/>
    <property type="match status" value="1"/>
</dbReference>
<keyword evidence="4" id="KW-0539">Nucleus</keyword>
<evidence type="ECO:0000256" key="4">
    <source>
        <dbReference type="ARBA" id="ARBA00023242"/>
    </source>
</evidence>
<evidence type="ECO:0000259" key="5">
    <source>
        <dbReference type="PROSITE" id="PS50048"/>
    </source>
</evidence>
<dbReference type="EMBL" id="JAADJF010000396">
    <property type="protein sequence ID" value="KAF4418727.1"/>
    <property type="molecule type" value="Genomic_DNA"/>
</dbReference>
<keyword evidence="1" id="KW-0805">Transcription regulation</keyword>
<evidence type="ECO:0000256" key="2">
    <source>
        <dbReference type="ARBA" id="ARBA00023125"/>
    </source>
</evidence>
<dbReference type="OrthoDB" id="2943660at2759"/>
<evidence type="ECO:0000256" key="1">
    <source>
        <dbReference type="ARBA" id="ARBA00023015"/>
    </source>
</evidence>
<comment type="caution">
    <text evidence="6">The sequence shown here is derived from an EMBL/GenBank/DDBJ whole genome shotgun (WGS) entry which is preliminary data.</text>
</comment>
<dbReference type="InterPro" id="IPR036864">
    <property type="entry name" value="Zn2-C6_fun-type_DNA-bd_sf"/>
</dbReference>
<dbReference type="GO" id="GO:0000981">
    <property type="term" value="F:DNA-binding transcription factor activity, RNA polymerase II-specific"/>
    <property type="evidence" value="ECO:0007669"/>
    <property type="project" value="InterPro"/>
</dbReference>